<dbReference type="Pfam" id="PF03795">
    <property type="entry name" value="YCII"/>
    <property type="match status" value="1"/>
</dbReference>
<comment type="caution">
    <text evidence="3">The sequence shown here is derived from an EMBL/GenBank/DDBJ whole genome shotgun (WGS) entry which is preliminary data.</text>
</comment>
<reference evidence="3" key="1">
    <citation type="submission" date="2016-01" db="EMBL/GenBank/DDBJ databases">
        <authorList>
            <person name="Peeters C."/>
        </authorList>
    </citation>
    <scope>NUCLEOTIDE SEQUENCE [LARGE SCALE GENOMIC DNA]</scope>
    <source>
        <strain evidence="3">LMG 29326</strain>
    </source>
</reference>
<evidence type="ECO:0000313" key="3">
    <source>
        <dbReference type="EMBL" id="SAK49405.1"/>
    </source>
</evidence>
<dbReference type="RefSeq" id="WP_087043211.1">
    <property type="nucleotide sequence ID" value="NZ_FCOB02000004.1"/>
</dbReference>
<dbReference type="STRING" id="1777144.AWB83_01052"/>
<evidence type="ECO:0000259" key="2">
    <source>
        <dbReference type="Pfam" id="PF03795"/>
    </source>
</evidence>
<evidence type="ECO:0000256" key="1">
    <source>
        <dbReference type="ARBA" id="ARBA00007689"/>
    </source>
</evidence>
<feature type="domain" description="YCII-related" evidence="2">
    <location>
        <begin position="1"/>
        <end position="113"/>
    </location>
</feature>
<dbReference type="InterPro" id="IPR005545">
    <property type="entry name" value="YCII"/>
</dbReference>
<dbReference type="PANTHER" id="PTHR35174:SF3">
    <property type="entry name" value="BLL7171 PROTEIN"/>
    <property type="match status" value="1"/>
</dbReference>
<sequence length="123" mass="13579">MQYLLMIYSEENRWNQMTDSERQQGVAAYQAYTESLKKAEALIGANRLQHTSTATTVRLVDGKPQVLDGPYSDSKEQLAGYYLIDVPNLDAAIAWASRCPGAAHGLMEVRPVWTAPYDAPSAA</sequence>
<accession>A0A157ZV72</accession>
<dbReference type="Proteomes" id="UP000054978">
    <property type="component" value="Unassembled WGS sequence"/>
</dbReference>
<protein>
    <submittedName>
        <fullName evidence="3">DGPFAETKE family protein</fullName>
    </submittedName>
</protein>
<dbReference type="SUPFAM" id="SSF54909">
    <property type="entry name" value="Dimeric alpha+beta barrel"/>
    <property type="match status" value="1"/>
</dbReference>
<dbReference type="InterPro" id="IPR011008">
    <property type="entry name" value="Dimeric_a/b-barrel"/>
</dbReference>
<dbReference type="PANTHER" id="PTHR35174">
    <property type="entry name" value="BLL7171 PROTEIN-RELATED"/>
    <property type="match status" value="1"/>
</dbReference>
<evidence type="ECO:0000313" key="4">
    <source>
        <dbReference type="Proteomes" id="UP000054978"/>
    </source>
</evidence>
<organism evidence="3 4">
    <name type="scientific">Caballeronia ptereochthonis</name>
    <dbReference type="NCBI Taxonomy" id="1777144"/>
    <lineage>
        <taxon>Bacteria</taxon>
        <taxon>Pseudomonadati</taxon>
        <taxon>Pseudomonadota</taxon>
        <taxon>Betaproteobacteria</taxon>
        <taxon>Burkholderiales</taxon>
        <taxon>Burkholderiaceae</taxon>
        <taxon>Caballeronia</taxon>
    </lineage>
</organism>
<comment type="similarity">
    <text evidence="1">Belongs to the YciI family.</text>
</comment>
<keyword evidence="4" id="KW-1185">Reference proteome</keyword>
<dbReference type="OrthoDB" id="9807535at2"/>
<gene>
    <name evidence="3" type="ORF">AWB83_01052</name>
</gene>
<proteinExistence type="inferred from homology"/>
<dbReference type="Gene3D" id="3.30.70.1060">
    <property type="entry name" value="Dimeric alpha+beta barrel"/>
    <property type="match status" value="1"/>
</dbReference>
<dbReference type="EMBL" id="FCOB02000004">
    <property type="protein sequence ID" value="SAK49405.1"/>
    <property type="molecule type" value="Genomic_DNA"/>
</dbReference>
<name>A0A157ZV72_9BURK</name>
<dbReference type="AlphaFoldDB" id="A0A157ZV72"/>